<keyword evidence="4" id="KW-1185">Reference proteome</keyword>
<dbReference type="GO" id="GO:0051607">
    <property type="term" value="P:defense response to virus"/>
    <property type="evidence" value="ECO:0007669"/>
    <property type="project" value="UniProtKB-KW"/>
</dbReference>
<feature type="domain" description="CRISPR type III-associated protein" evidence="2">
    <location>
        <begin position="9"/>
        <end position="179"/>
    </location>
</feature>
<evidence type="ECO:0000256" key="1">
    <source>
        <dbReference type="ARBA" id="ARBA00023118"/>
    </source>
</evidence>
<dbReference type="AlphaFoldDB" id="A0A176JTR7"/>
<evidence type="ECO:0000313" key="3">
    <source>
        <dbReference type="EMBL" id="OAA26691.1"/>
    </source>
</evidence>
<dbReference type="PATRIC" id="fig|1453497.3.peg.1267"/>
<sequence length="414" mass="47662">MVHKVVLSCETVTPLLSRSIVQRNGRYDFELRPQSIKGMMHFWFRALAPTVIDPHQYQGKKQKFLGIKKLEELIFGSTEHRSSFSISVAWDSNRIKNVSELLEGKEKYVFRNALFGTYPMGNTGAYYSYLDPQSSLEVTFRFRRTCSESLREFVISLFVLLVYYGGLGAKTHHGFGSIKINRMSGINIDKTFPKMPDTAAKRLIDFINETDSRNESFALKDQITMFSDLNADEFPNLVHASEMIRFQNMNSWKEIIRAIVAMRSRDGKPATPWARLKLEALRGYNTPNDIMDDFREVLFRRKSLRNTLVIKPSIMGLPINYQRIGEHKGKVGKDRVSVTNIVYGEPGRKASPIYISIQVDKNNKYFARLLLMASMISESRKNGSPILKVEINNRSYEALGNEDFENLWHRIGRN</sequence>
<dbReference type="Pfam" id="PF03787">
    <property type="entry name" value="RAMPs"/>
    <property type="match status" value="1"/>
</dbReference>
<protein>
    <recommendedName>
        <fullName evidence="2">CRISPR type III-associated protein domain-containing protein</fullName>
    </recommendedName>
</protein>
<dbReference type="InterPro" id="IPR005537">
    <property type="entry name" value="RAMP_III_fam"/>
</dbReference>
<keyword evidence="1" id="KW-0051">Antiviral defense</keyword>
<dbReference type="NCBIfam" id="TIGR01894">
    <property type="entry name" value="cas_TM1795_cmr1"/>
    <property type="match status" value="1"/>
</dbReference>
<comment type="caution">
    <text evidence="3">The sequence shown here is derived from an EMBL/GenBank/DDBJ whole genome shotgun (WGS) entry which is preliminary data.</text>
</comment>
<gene>
    <name evidence="3" type="ORF">AT15_06340</name>
</gene>
<evidence type="ECO:0000259" key="2">
    <source>
        <dbReference type="Pfam" id="PF03787"/>
    </source>
</evidence>
<accession>A0A176JTR7</accession>
<dbReference type="InterPro" id="IPR007522">
    <property type="entry name" value="CRISPR-assoc_prot_TM1795"/>
</dbReference>
<dbReference type="EMBL" id="JFHK01000032">
    <property type="protein sequence ID" value="OAA26691.1"/>
    <property type="molecule type" value="Genomic_DNA"/>
</dbReference>
<organism evidence="3 4">
    <name type="scientific">Kosmotoga arenicorallina S304</name>
    <dbReference type="NCBI Taxonomy" id="1453497"/>
    <lineage>
        <taxon>Bacteria</taxon>
        <taxon>Thermotogati</taxon>
        <taxon>Thermotogota</taxon>
        <taxon>Thermotogae</taxon>
        <taxon>Kosmotogales</taxon>
        <taxon>Kosmotogaceae</taxon>
        <taxon>Kosmotoga</taxon>
    </lineage>
</organism>
<reference evidence="3 4" key="1">
    <citation type="submission" date="2014-02" db="EMBL/GenBank/DDBJ databases">
        <title>Kosmotoga genome sequencing.</title>
        <authorList>
            <person name="Pollo S.M."/>
            <person name="Charchuk R."/>
            <person name="Nesbo C.L."/>
        </authorList>
    </citation>
    <scope>NUCLEOTIDE SEQUENCE [LARGE SCALE GENOMIC DNA]</scope>
    <source>
        <strain evidence="3 4">S304</strain>
    </source>
</reference>
<name>A0A176JTR7_9BACT</name>
<dbReference type="Proteomes" id="UP000077339">
    <property type="component" value="Unassembled WGS sequence"/>
</dbReference>
<proteinExistence type="predicted"/>
<evidence type="ECO:0000313" key="4">
    <source>
        <dbReference type="Proteomes" id="UP000077339"/>
    </source>
</evidence>
<dbReference type="STRING" id="1453497.AT15_06340"/>